<sequence length="725" mass="79490">MKKLLFVARRLDAHAKQLLAELPKRGFATHVLGAGPAGAGEAAAMGAQFAQAASLADVIYLLLESDDADFAALGWDYAAHRGKLVVDLARCSANRAEPAAGRFLAKWRPMAVARHLRQTRGPAGETLPLETLLAADYLAYSFMPKSLLSDLGWFLRKASGDRAGQRPSAMAAELLAAPADDQRAREAAVELLAQEPGYPPALMRLALEAASRSGAVPAQLDPSKDADPLTVFSLLALGRHMAPGSENARQIAKIAEHVWGPPADGQKGKRILLFVVYKQRDLFIDLILRYHLERLGHRVIMRSLGDDPAASLVELLPDVVIWGAKTTPYQVQLARFARDRNIVSIVRREEAGTARKRWDQLSPTVRKWSLGNIDYAPLVDLELVFGQDFAEILREEGHMPPDRCQVVGAMTFDPYFLPELSRFMPGRGAFCRQLGLDPAKKIMLLLTPWTYADRDPGAAIPEAKGAAADGGATAEIQRTMALHKDGRRGWLEFLEALYHDKGRDWNLILKVHPGERAEAYGEFFRARGLDIKLVVSGYVVEMLNHADLLVHAGSTTAIEAHFLGKPSLAYWVKAPQNSPIYQLTPYANSYEEFEALFQGLDLTRGNADEAVIASLEKDLYGRMDGQACLRAARIIDEFLDGRPTRPFRHLQDKVVGQPRRPDDPYGTNITPQEIDYYYPMVKQCLDAKEGRPAPSPRPGRSSAGPAAPGAAAGQSPASEATGQRP</sequence>
<reference evidence="2 3" key="1">
    <citation type="journal article" date="2010" name="Stand. Genomic Sci.">
        <title>Complete genome sequence of Desulfarculus baarsii type strain (2st14).</title>
        <authorList>
            <person name="Sun H."/>
            <person name="Spring S."/>
            <person name="Lapidus A."/>
            <person name="Davenport K."/>
            <person name="Del Rio T.G."/>
            <person name="Tice H."/>
            <person name="Nolan M."/>
            <person name="Copeland A."/>
            <person name="Cheng J.F."/>
            <person name="Lucas S."/>
            <person name="Tapia R."/>
            <person name="Goodwin L."/>
            <person name="Pitluck S."/>
            <person name="Ivanova N."/>
            <person name="Pagani I."/>
            <person name="Mavromatis K."/>
            <person name="Ovchinnikova G."/>
            <person name="Pati A."/>
            <person name="Chen A."/>
            <person name="Palaniappan K."/>
            <person name="Hauser L."/>
            <person name="Chang Y.J."/>
            <person name="Jeffries C.D."/>
            <person name="Detter J.C."/>
            <person name="Han C."/>
            <person name="Rohde M."/>
            <person name="Brambilla E."/>
            <person name="Goker M."/>
            <person name="Woyke T."/>
            <person name="Bristow J."/>
            <person name="Eisen J.A."/>
            <person name="Markowitz V."/>
            <person name="Hugenholtz P."/>
            <person name="Kyrpides N.C."/>
            <person name="Klenk H.P."/>
            <person name="Land M."/>
        </authorList>
    </citation>
    <scope>NUCLEOTIDE SEQUENCE [LARGE SCALE GENOMIC DNA]</scope>
    <source>
        <strain evidence="3">ATCC 33931 / DSM 2075 / LMG 7858 / VKM B-1802 / 2st14</strain>
    </source>
</reference>
<dbReference type="STRING" id="644282.Deba_1021"/>
<dbReference type="InterPro" id="IPR043148">
    <property type="entry name" value="TagF_C"/>
</dbReference>
<evidence type="ECO:0000313" key="2">
    <source>
        <dbReference type="EMBL" id="ADK84389.1"/>
    </source>
</evidence>
<feature type="region of interest" description="Disordered" evidence="1">
    <location>
        <begin position="685"/>
        <end position="725"/>
    </location>
</feature>
<dbReference type="Proteomes" id="UP000009047">
    <property type="component" value="Chromosome"/>
</dbReference>
<dbReference type="SUPFAM" id="SSF53756">
    <property type="entry name" value="UDP-Glycosyltransferase/glycogen phosphorylase"/>
    <property type="match status" value="1"/>
</dbReference>
<evidence type="ECO:0000313" key="3">
    <source>
        <dbReference type="Proteomes" id="UP000009047"/>
    </source>
</evidence>
<dbReference type="OrthoDB" id="5430637at2"/>
<dbReference type="KEGG" id="dbr:Deba_1021"/>
<protein>
    <recommendedName>
        <fullName evidence="4">Capsule polysaccharide biosynthesis protein</fullName>
    </recommendedName>
</protein>
<feature type="region of interest" description="Disordered" evidence="1">
    <location>
        <begin position="652"/>
        <end position="671"/>
    </location>
</feature>
<dbReference type="AlphaFoldDB" id="E1QFQ3"/>
<feature type="compositionally biased region" description="Low complexity" evidence="1">
    <location>
        <begin position="698"/>
        <end position="718"/>
    </location>
</feature>
<keyword evidence="3" id="KW-1185">Reference proteome</keyword>
<gene>
    <name evidence="2" type="ordered locus">Deba_1021</name>
</gene>
<dbReference type="HOGENOM" id="CLU_381622_0_0_7"/>
<proteinExistence type="predicted"/>
<organism evidence="2 3">
    <name type="scientific">Desulfarculus baarsii (strain ATCC 33931 / DSM 2075 / LMG 7858 / VKM B-1802 / 2st14)</name>
    <dbReference type="NCBI Taxonomy" id="644282"/>
    <lineage>
        <taxon>Bacteria</taxon>
        <taxon>Pseudomonadati</taxon>
        <taxon>Thermodesulfobacteriota</taxon>
        <taxon>Desulfarculia</taxon>
        <taxon>Desulfarculales</taxon>
        <taxon>Desulfarculaceae</taxon>
        <taxon>Desulfarculus</taxon>
    </lineage>
</organism>
<dbReference type="EMBL" id="CP002085">
    <property type="protein sequence ID" value="ADK84389.1"/>
    <property type="molecule type" value="Genomic_DNA"/>
</dbReference>
<dbReference type="RefSeq" id="WP_013257843.1">
    <property type="nucleotide sequence ID" value="NC_014365.1"/>
</dbReference>
<evidence type="ECO:0000256" key="1">
    <source>
        <dbReference type="SAM" id="MobiDB-lite"/>
    </source>
</evidence>
<accession>E1QFQ3</accession>
<evidence type="ECO:0008006" key="4">
    <source>
        <dbReference type="Google" id="ProtNLM"/>
    </source>
</evidence>
<dbReference type="Gene3D" id="3.40.50.12580">
    <property type="match status" value="1"/>
</dbReference>
<name>E1QFQ3_DESB2</name>